<dbReference type="Proteomes" id="UP000326759">
    <property type="component" value="Unassembled WGS sequence"/>
</dbReference>
<name>A0A5N5SNK4_9CRUS</name>
<reference evidence="1 2" key="1">
    <citation type="journal article" date="2019" name="PLoS Biol.">
        <title>Sex chromosomes control vertical transmission of feminizing Wolbachia symbionts in an isopod.</title>
        <authorList>
            <person name="Becking T."/>
            <person name="Chebbi M.A."/>
            <person name="Giraud I."/>
            <person name="Moumen B."/>
            <person name="Laverre T."/>
            <person name="Caubet Y."/>
            <person name="Peccoud J."/>
            <person name="Gilbert C."/>
            <person name="Cordaux R."/>
        </authorList>
    </citation>
    <scope>NUCLEOTIDE SEQUENCE [LARGE SCALE GENOMIC DNA]</scope>
    <source>
        <strain evidence="1">ANa2</strain>
        <tissue evidence="1">Whole body excluding digestive tract and cuticle</tissue>
    </source>
</reference>
<proteinExistence type="predicted"/>
<keyword evidence="2" id="KW-1185">Reference proteome</keyword>
<protein>
    <submittedName>
        <fullName evidence="1">Uncharacterized protein</fullName>
    </submittedName>
</protein>
<comment type="caution">
    <text evidence="1">The sequence shown here is derived from an EMBL/GenBank/DDBJ whole genome shotgun (WGS) entry which is preliminary data.</text>
</comment>
<gene>
    <name evidence="1" type="ORF">Anas_10601</name>
</gene>
<dbReference type="EMBL" id="SEYY01022377">
    <property type="protein sequence ID" value="KAB7495586.1"/>
    <property type="molecule type" value="Genomic_DNA"/>
</dbReference>
<dbReference type="AlphaFoldDB" id="A0A5N5SNK4"/>
<sequence length="175" mass="20220">MKTKNFVLSMEEQFPFGEVENEISMGVSDGDHHYDQIDLDPPNDSKLITFQYADDLEKNFFNDNIFYSEQIEVKDEKLNEGIEYASTFQVQNQNQMISISEIPFEVMDVQNEVVIEGSNMTNDAYGEAMQNLLNSEMSQTELSEENFRKRKKMKLLIPDLTNSVHVPSVEKVRTS</sequence>
<evidence type="ECO:0000313" key="2">
    <source>
        <dbReference type="Proteomes" id="UP000326759"/>
    </source>
</evidence>
<organism evidence="1 2">
    <name type="scientific">Armadillidium nasatum</name>
    <dbReference type="NCBI Taxonomy" id="96803"/>
    <lineage>
        <taxon>Eukaryota</taxon>
        <taxon>Metazoa</taxon>
        <taxon>Ecdysozoa</taxon>
        <taxon>Arthropoda</taxon>
        <taxon>Crustacea</taxon>
        <taxon>Multicrustacea</taxon>
        <taxon>Malacostraca</taxon>
        <taxon>Eumalacostraca</taxon>
        <taxon>Peracarida</taxon>
        <taxon>Isopoda</taxon>
        <taxon>Oniscidea</taxon>
        <taxon>Crinocheta</taxon>
        <taxon>Armadillidiidae</taxon>
        <taxon>Armadillidium</taxon>
    </lineage>
</organism>
<evidence type="ECO:0000313" key="1">
    <source>
        <dbReference type="EMBL" id="KAB7495586.1"/>
    </source>
</evidence>
<accession>A0A5N5SNK4</accession>